<reference evidence="2" key="1">
    <citation type="submission" date="2014-11" db="EMBL/GenBank/DDBJ databases">
        <title>Hymenobacter sp. DG25B genome submission.</title>
        <authorList>
            <person name="Jung H.-Y."/>
            <person name="Kim M.K."/>
            <person name="Srinivasan S."/>
            <person name="Lim S."/>
        </authorList>
    </citation>
    <scope>NUCLEOTIDE SEQUENCE [LARGE SCALE GENOMIC DNA]</scope>
    <source>
        <strain evidence="2">DY59</strain>
    </source>
</reference>
<dbReference type="HOGENOM" id="CLU_1913613_0_0_0"/>
<dbReference type="EMBL" id="CP010028">
    <property type="protein sequence ID" value="AIZ45690.1"/>
    <property type="molecule type" value="Genomic_DNA"/>
</dbReference>
<evidence type="ECO:0000313" key="2">
    <source>
        <dbReference type="Proteomes" id="UP000030634"/>
    </source>
</evidence>
<protein>
    <submittedName>
        <fullName evidence="1">Uracil-DNA glycosylase</fullName>
    </submittedName>
</protein>
<dbReference type="Proteomes" id="UP000030634">
    <property type="component" value="Chromosome"/>
</dbReference>
<dbReference type="KEGG" id="dsw:QR90_12325"/>
<dbReference type="AlphaFoldDB" id="A0A0A7KHW4"/>
<sequence>MTDATTPQQFKSAASNRFVVPGWTNLVEGMPDSVEVQLDLDQADIGREHASLLVEYWATNADMTLQSILPVRAFTTTPEGWCVFVPAQGRVLVRAVDPQPTPPVLVSHWINIDPATPAGTTVNVKVNFPGNAANSTSGKLSLNS</sequence>
<evidence type="ECO:0000313" key="1">
    <source>
        <dbReference type="EMBL" id="AIZ45690.1"/>
    </source>
</evidence>
<dbReference type="RefSeq" id="WP_039684931.1">
    <property type="nucleotide sequence ID" value="NZ_CP010028.1"/>
</dbReference>
<gene>
    <name evidence="1" type="ORF">QR90_12325</name>
</gene>
<accession>A0A0A7KHW4</accession>
<name>A0A0A7KHW4_9DEIO</name>
<proteinExistence type="predicted"/>
<organism evidence="1 2">
    <name type="scientific">Deinococcus radiopugnans</name>
    <dbReference type="NCBI Taxonomy" id="57497"/>
    <lineage>
        <taxon>Bacteria</taxon>
        <taxon>Thermotogati</taxon>
        <taxon>Deinococcota</taxon>
        <taxon>Deinococci</taxon>
        <taxon>Deinococcales</taxon>
        <taxon>Deinococcaceae</taxon>
        <taxon>Deinococcus</taxon>
    </lineage>
</organism>